<gene>
    <name evidence="1" type="ordered locus">XALc_0802</name>
</gene>
<name>D2UC52_XANAP</name>
<reference evidence="1 2" key="1">
    <citation type="journal article" date="2009" name="BMC Genomics">
        <title>The complete genome sequence of Xanthomonas albilineans provides new insights into the reductive genome evolution of the xylem-limited Xanthomonadaceae.</title>
        <authorList>
            <person name="Pieretti I."/>
            <person name="Royer M."/>
            <person name="Barbe V."/>
            <person name="Carrere S."/>
            <person name="Koebnik R."/>
            <person name="Cociancich S."/>
            <person name="Couloux A."/>
            <person name="Darrasse A."/>
            <person name="Gouzy J."/>
            <person name="Jacques M.A."/>
            <person name="Lauber E."/>
            <person name="Manceau C."/>
            <person name="Mangenot S."/>
            <person name="Poussier S."/>
            <person name="Segurens B."/>
            <person name="Szurek B."/>
            <person name="Verdier V."/>
            <person name="Arlat M."/>
            <person name="Rott P."/>
        </authorList>
    </citation>
    <scope>NUCLEOTIDE SEQUENCE [LARGE SCALE GENOMIC DNA]</scope>
    <source>
        <strain evidence="2">GPE PC73 / CFBP 7063</strain>
    </source>
</reference>
<sequence length="176" mass="18833">MSTEHWSIHSNNDQRHALTLRPRTVGKQAVSLSKLKAIIITTHSTIRHFHKAALCSVFALTAGVAASASAGQTTAVPTYTLNFNPAVKAIYIQNVNNHGGWACIQVTAPPPDGTGGFGVVPDGAKVLYGFTYSARGMSTSDCRANSAVANVFLSSYTVNNSNEVYFNIKNNIYITN</sequence>
<dbReference type="GeneID" id="57876120"/>
<keyword evidence="2" id="KW-1185">Reference proteome</keyword>
<accession>D2UC52</accession>
<organism evidence="1 2">
    <name type="scientific">Xanthomonas albilineans (strain GPE PC73 / CFBP 7063)</name>
    <dbReference type="NCBI Taxonomy" id="380358"/>
    <lineage>
        <taxon>Bacteria</taxon>
        <taxon>Pseudomonadati</taxon>
        <taxon>Pseudomonadota</taxon>
        <taxon>Gammaproteobacteria</taxon>
        <taxon>Lysobacterales</taxon>
        <taxon>Lysobacteraceae</taxon>
        <taxon>Xanthomonas</taxon>
    </lineage>
</organism>
<dbReference type="Proteomes" id="UP000001890">
    <property type="component" value="Chromosome"/>
</dbReference>
<dbReference type="EMBL" id="FP565176">
    <property type="protein sequence ID" value="CBA15320.1"/>
    <property type="molecule type" value="Genomic_DNA"/>
</dbReference>
<evidence type="ECO:0000313" key="1">
    <source>
        <dbReference type="EMBL" id="CBA15320.1"/>
    </source>
</evidence>
<dbReference type="KEGG" id="xal:XALC_0802"/>
<evidence type="ECO:0000313" key="2">
    <source>
        <dbReference type="Proteomes" id="UP000001890"/>
    </source>
</evidence>
<proteinExistence type="predicted"/>
<dbReference type="AlphaFoldDB" id="D2UC52"/>
<protein>
    <submittedName>
        <fullName evidence="1">Uncharacterized protein</fullName>
    </submittedName>
</protein>
<dbReference type="RefSeq" id="WP_012915330.1">
    <property type="nucleotide sequence ID" value="NC_013722.1"/>
</dbReference>